<proteinExistence type="predicted"/>
<name>A0A544VU00_9MYCO</name>
<keyword evidence="1" id="KW-0067">ATP-binding</keyword>
<keyword evidence="2" id="KW-1185">Reference proteome</keyword>
<comment type="caution">
    <text evidence="1">The sequence shown here is derived from an EMBL/GenBank/DDBJ whole genome shotgun (WGS) entry which is preliminary data.</text>
</comment>
<dbReference type="EMBL" id="VIFX01000044">
    <property type="protein sequence ID" value="TQR83463.1"/>
    <property type="molecule type" value="Genomic_DNA"/>
</dbReference>
<reference evidence="1 2" key="1">
    <citation type="submission" date="2018-10" db="EMBL/GenBank/DDBJ databases">
        <title>Draft genome of Mycobacterium hodleri strain B.</title>
        <authorList>
            <person name="Amande T.J."/>
            <person name="Mcgenity T.J."/>
        </authorList>
    </citation>
    <scope>NUCLEOTIDE SEQUENCE [LARGE SCALE GENOMIC DNA]</scope>
    <source>
        <strain evidence="1 2">B</strain>
    </source>
</reference>
<keyword evidence="1" id="KW-0547">Nucleotide-binding</keyword>
<dbReference type="InterPro" id="IPR027417">
    <property type="entry name" value="P-loop_NTPase"/>
</dbReference>
<evidence type="ECO:0000313" key="2">
    <source>
        <dbReference type="Proteomes" id="UP000315759"/>
    </source>
</evidence>
<sequence>MLMWINGAFGAGKTQTAHELHRRVDGSRVADPELLGFALHKMLPPAARGDFQDLPQWRTGVVATLRDAEAAHDGPVIVPMTLVRDDYFDEIVGQLRACGVDVRHYALTASPDTLRRRLRARLAYVGGRLLGRDETWAIQQIDRCVSALSDARYATHVPTDDRSVDEVVEAVAADADLPLSRPRLSPVRFQARRLTVAARHIRL</sequence>
<evidence type="ECO:0000313" key="1">
    <source>
        <dbReference type="EMBL" id="TQR83463.1"/>
    </source>
</evidence>
<dbReference type="SUPFAM" id="SSF52540">
    <property type="entry name" value="P-loop containing nucleoside triphosphate hydrolases"/>
    <property type="match status" value="1"/>
</dbReference>
<accession>A0A544VU00</accession>
<dbReference type="Pfam" id="PF13671">
    <property type="entry name" value="AAA_33"/>
    <property type="match status" value="1"/>
</dbReference>
<protein>
    <submittedName>
        <fullName evidence="1">ATP-binding protein</fullName>
    </submittedName>
</protein>
<dbReference type="Proteomes" id="UP000315759">
    <property type="component" value="Unassembled WGS sequence"/>
</dbReference>
<dbReference type="GO" id="GO:0005524">
    <property type="term" value="F:ATP binding"/>
    <property type="evidence" value="ECO:0007669"/>
    <property type="project" value="UniProtKB-KW"/>
</dbReference>
<organism evidence="1 2">
    <name type="scientific">Mycolicibacterium hodleri</name>
    <dbReference type="NCBI Taxonomy" id="49897"/>
    <lineage>
        <taxon>Bacteria</taxon>
        <taxon>Bacillati</taxon>
        <taxon>Actinomycetota</taxon>
        <taxon>Actinomycetes</taxon>
        <taxon>Mycobacteriales</taxon>
        <taxon>Mycobacteriaceae</taxon>
        <taxon>Mycolicibacterium</taxon>
    </lineage>
</organism>
<gene>
    <name evidence="1" type="ORF">D8S82_26915</name>
</gene>
<dbReference type="RefSeq" id="WP_142555032.1">
    <property type="nucleotide sequence ID" value="NZ_VIFX01000044.1"/>
</dbReference>
<dbReference type="AlphaFoldDB" id="A0A544VU00"/>
<dbReference type="Gene3D" id="3.40.50.300">
    <property type="entry name" value="P-loop containing nucleotide triphosphate hydrolases"/>
    <property type="match status" value="1"/>
</dbReference>